<evidence type="ECO:0000256" key="8">
    <source>
        <dbReference type="SAM" id="Phobius"/>
    </source>
</evidence>
<evidence type="ECO:0000256" key="1">
    <source>
        <dbReference type="ARBA" id="ARBA00004651"/>
    </source>
</evidence>
<feature type="transmembrane region" description="Helical" evidence="8">
    <location>
        <begin position="269"/>
        <end position="287"/>
    </location>
</feature>
<dbReference type="Proteomes" id="UP001317532">
    <property type="component" value="Chromosome"/>
</dbReference>
<dbReference type="RefSeq" id="WP_317995785.1">
    <property type="nucleotide sequence ID" value="NZ_AP025523.1"/>
</dbReference>
<dbReference type="PRINTS" id="PR01437">
    <property type="entry name" value="NUOXDRDTASE4"/>
</dbReference>
<keyword evidence="11" id="KW-1185">Reference proteome</keyword>
<evidence type="ECO:0000256" key="2">
    <source>
        <dbReference type="ARBA" id="ARBA00022475"/>
    </source>
</evidence>
<keyword evidence="3 7" id="KW-0812">Transmembrane</keyword>
<evidence type="ECO:0000256" key="7">
    <source>
        <dbReference type="RuleBase" id="RU000320"/>
    </source>
</evidence>
<keyword evidence="5" id="KW-0560">Oxidoreductase</keyword>
<feature type="transmembrane region" description="Helical" evidence="8">
    <location>
        <begin position="30"/>
        <end position="50"/>
    </location>
</feature>
<dbReference type="EMBL" id="AP025523">
    <property type="protein sequence ID" value="BDE08241.1"/>
    <property type="molecule type" value="Genomic_DNA"/>
</dbReference>
<dbReference type="AlphaFoldDB" id="A0AAN1Y0A2"/>
<evidence type="ECO:0000313" key="11">
    <source>
        <dbReference type="Proteomes" id="UP001317532"/>
    </source>
</evidence>
<feature type="transmembrane region" description="Helical" evidence="8">
    <location>
        <begin position="148"/>
        <end position="171"/>
    </location>
</feature>
<gene>
    <name evidence="10" type="primary">hyfF</name>
    <name evidence="10" type="ORF">WPS_35170</name>
</gene>
<dbReference type="GO" id="GO:0008137">
    <property type="term" value="F:NADH dehydrogenase (ubiquinone) activity"/>
    <property type="evidence" value="ECO:0007669"/>
    <property type="project" value="InterPro"/>
</dbReference>
<evidence type="ECO:0000256" key="5">
    <source>
        <dbReference type="ARBA" id="ARBA00023002"/>
    </source>
</evidence>
<sequence length="480" mass="50273">MNPIVAAIVAIPGMLAIVCLLLPYTVGRALTAVGAVVTAMLIAIVAVMVSQHRGTIDAQSTLFLLPLGIVYACVGIYTVWYVEAEAHGSDRERFRREFLALTNAFAFVEVIVPLVTNMAGLWVAMEATTIVAALLVRLQGTPAALEAAWKYILIASCGLGLALVAVIVLYAGGTEALGTRYSPDWAAYVSAARRLNPDAVRLAFLFALVGFGTKMGLAPMHTWLPDAHGAGPTPTSAMLSGVVLSDALYAILRFAAITNAALGPSYARHLFAVLGLLSLFLAAFFLLQQRDLKRMFAYSSIEHMGIVATALSFSAPIAVAGAMLHVVNHAATKSLAFLAAGRIAERYETREIAGIRGALVTLPVSSAFLAIAGLALAGMPPFGMFRSELMILVGGFSSAPLRAGALLVLLVIAFAGIVRWIAAVTGGAPPESIVRGERAIFPIIGMALGVVIVVGLGVYVPNVLKVLIFGVQHILAGNVS</sequence>
<dbReference type="GO" id="GO:0042773">
    <property type="term" value="P:ATP synthesis coupled electron transport"/>
    <property type="evidence" value="ECO:0007669"/>
    <property type="project" value="InterPro"/>
</dbReference>
<feature type="transmembrane region" description="Helical" evidence="8">
    <location>
        <begin position="307"/>
        <end position="327"/>
    </location>
</feature>
<dbReference type="InterPro" id="IPR001750">
    <property type="entry name" value="ND/Mrp_TM"/>
</dbReference>
<proteinExistence type="predicted"/>
<feature type="transmembrane region" description="Helical" evidence="8">
    <location>
        <begin position="399"/>
        <end position="418"/>
    </location>
</feature>
<dbReference type="KEGG" id="vab:WPS_35170"/>
<comment type="subcellular location">
    <subcellularLocation>
        <location evidence="1">Cell membrane</location>
        <topology evidence="1">Multi-pass membrane protein</topology>
    </subcellularLocation>
    <subcellularLocation>
        <location evidence="7">Membrane</location>
        <topology evidence="7">Multi-pass membrane protein</topology>
    </subcellularLocation>
</comment>
<dbReference type="GO" id="GO:0016491">
    <property type="term" value="F:oxidoreductase activity"/>
    <property type="evidence" value="ECO:0007669"/>
    <property type="project" value="UniProtKB-KW"/>
</dbReference>
<dbReference type="InterPro" id="IPR003918">
    <property type="entry name" value="NADH_UbQ_OxRdtase"/>
</dbReference>
<feature type="domain" description="NADH:quinone oxidoreductase/Mrp antiporter transmembrane" evidence="9">
    <location>
        <begin position="117"/>
        <end position="402"/>
    </location>
</feature>
<feature type="transmembrane region" description="Helical" evidence="8">
    <location>
        <begin position="237"/>
        <end position="257"/>
    </location>
</feature>
<feature type="transmembrane region" description="Helical" evidence="8">
    <location>
        <begin position="358"/>
        <end position="379"/>
    </location>
</feature>
<feature type="transmembrane region" description="Helical" evidence="8">
    <location>
        <begin position="439"/>
        <end position="460"/>
    </location>
</feature>
<evidence type="ECO:0000313" key="10">
    <source>
        <dbReference type="EMBL" id="BDE08241.1"/>
    </source>
</evidence>
<feature type="transmembrane region" description="Helical" evidence="8">
    <location>
        <begin position="5"/>
        <end position="24"/>
    </location>
</feature>
<keyword evidence="6 8" id="KW-0472">Membrane</keyword>
<dbReference type="Pfam" id="PF00361">
    <property type="entry name" value="Proton_antipo_M"/>
    <property type="match status" value="1"/>
</dbReference>
<keyword evidence="4 8" id="KW-1133">Transmembrane helix</keyword>
<feature type="transmembrane region" description="Helical" evidence="8">
    <location>
        <begin position="199"/>
        <end position="217"/>
    </location>
</feature>
<evidence type="ECO:0000256" key="4">
    <source>
        <dbReference type="ARBA" id="ARBA00022989"/>
    </source>
</evidence>
<organism evidence="10 11">
    <name type="scientific">Vulcanimicrobium alpinum</name>
    <dbReference type="NCBI Taxonomy" id="3016050"/>
    <lineage>
        <taxon>Bacteria</taxon>
        <taxon>Bacillati</taxon>
        <taxon>Vulcanimicrobiota</taxon>
        <taxon>Vulcanimicrobiia</taxon>
        <taxon>Vulcanimicrobiales</taxon>
        <taxon>Vulcanimicrobiaceae</taxon>
        <taxon>Vulcanimicrobium</taxon>
    </lineage>
</organism>
<accession>A0AAN1Y0A2</accession>
<evidence type="ECO:0000256" key="6">
    <source>
        <dbReference type="ARBA" id="ARBA00023136"/>
    </source>
</evidence>
<feature type="transmembrane region" description="Helical" evidence="8">
    <location>
        <begin position="62"/>
        <end position="82"/>
    </location>
</feature>
<evidence type="ECO:0000256" key="3">
    <source>
        <dbReference type="ARBA" id="ARBA00022692"/>
    </source>
</evidence>
<name>A0AAN1Y0A2_UNVUL</name>
<keyword evidence="2" id="KW-1003">Cell membrane</keyword>
<reference evidence="10 11" key="1">
    <citation type="journal article" date="2022" name="ISME Commun">
        <title>Vulcanimicrobium alpinus gen. nov. sp. nov., the first cultivated representative of the candidate phylum 'Eremiobacterota', is a metabolically versatile aerobic anoxygenic phototroph.</title>
        <authorList>
            <person name="Yabe S."/>
            <person name="Muto K."/>
            <person name="Abe K."/>
            <person name="Yokota A."/>
            <person name="Staudigel H."/>
            <person name="Tebo B.M."/>
        </authorList>
    </citation>
    <scope>NUCLEOTIDE SEQUENCE [LARGE SCALE GENOMIC DNA]</scope>
    <source>
        <strain evidence="10 11">WC8-2</strain>
    </source>
</reference>
<evidence type="ECO:0000259" key="9">
    <source>
        <dbReference type="Pfam" id="PF00361"/>
    </source>
</evidence>
<dbReference type="PANTHER" id="PTHR42682:SF5">
    <property type="entry name" value="HYDROGENASE-4 COMPONENT F"/>
    <property type="match status" value="1"/>
</dbReference>
<protein>
    <submittedName>
        <fullName evidence="10">NADH dehydrogenase</fullName>
    </submittedName>
</protein>
<dbReference type="PANTHER" id="PTHR42682">
    <property type="entry name" value="HYDROGENASE-4 COMPONENT F"/>
    <property type="match status" value="1"/>
</dbReference>
<dbReference type="InterPro" id="IPR052175">
    <property type="entry name" value="ComplexI-like_HydComp"/>
</dbReference>
<dbReference type="GO" id="GO:0005886">
    <property type="term" value="C:plasma membrane"/>
    <property type="evidence" value="ECO:0007669"/>
    <property type="project" value="UniProtKB-SubCell"/>
</dbReference>